<dbReference type="PRINTS" id="PR00722">
    <property type="entry name" value="CHYMOTRYPSIN"/>
</dbReference>
<dbReference type="EMBL" id="WIXE01020252">
    <property type="protein sequence ID" value="KAK5969361.1"/>
    <property type="molecule type" value="Genomic_DNA"/>
</dbReference>
<protein>
    <recommendedName>
        <fullName evidence="3">Peptidase S1 domain-containing protein</fullName>
    </recommendedName>
</protein>
<name>A0AAN8IDN0_TRICO</name>
<dbReference type="InterPro" id="IPR009003">
    <property type="entry name" value="Peptidase_S1_PA"/>
</dbReference>
<feature type="non-terminal residue" evidence="4">
    <location>
        <position position="282"/>
    </location>
</feature>
<feature type="domain" description="Peptidase S1" evidence="3">
    <location>
        <begin position="94"/>
        <end position="282"/>
    </location>
</feature>
<comment type="caution">
    <text evidence="4">The sequence shown here is derived from an EMBL/GenBank/DDBJ whole genome shotgun (WGS) entry which is preliminary data.</text>
</comment>
<dbReference type="InterPro" id="IPR043504">
    <property type="entry name" value="Peptidase_S1_PA_chymotrypsin"/>
</dbReference>
<dbReference type="InterPro" id="IPR001254">
    <property type="entry name" value="Trypsin_dom"/>
</dbReference>
<dbReference type="GO" id="GO:0006508">
    <property type="term" value="P:proteolysis"/>
    <property type="evidence" value="ECO:0007669"/>
    <property type="project" value="InterPro"/>
</dbReference>
<dbReference type="Pfam" id="PF00089">
    <property type="entry name" value="Trypsin"/>
    <property type="match status" value="1"/>
</dbReference>
<dbReference type="AlphaFoldDB" id="A0AAN8IDN0"/>
<proteinExistence type="inferred from homology"/>
<sequence length="282" mass="31712">MIHVVIKDVNDIDWIIGQHTHFAGGFSAARSVDWSITSKRFAPVESLSDLYMAIWIWPFLVPFACSTKVTPEQNAEITKTCGDFFLKRAPVHKSFGGAKFRKNEYPWIASLEIGSFICSGALISRRHILTAAHCAFYTSDPAYYKDQCQKMGYRNTRRAKSDKWRAFVGSQCVDPNKCELLWRTPVHFYYHNDFNECSLENDIAIFELGEDISSRVATPICLPKSNQAISKELSAAGSGWRGIPSKQPDVAPAGQYFVNVTFFKMDDIFIQVKAPSDAGICP</sequence>
<dbReference type="Gene3D" id="2.40.10.10">
    <property type="entry name" value="Trypsin-like serine proteases"/>
    <property type="match status" value="1"/>
</dbReference>
<dbReference type="PROSITE" id="PS50240">
    <property type="entry name" value="TRYPSIN_DOM"/>
    <property type="match status" value="1"/>
</dbReference>
<reference evidence="4 5" key="1">
    <citation type="submission" date="2019-10" db="EMBL/GenBank/DDBJ databases">
        <title>Assembly and Annotation for the nematode Trichostrongylus colubriformis.</title>
        <authorList>
            <person name="Martin J."/>
        </authorList>
    </citation>
    <scope>NUCLEOTIDE SEQUENCE [LARGE SCALE GENOMIC DNA]</scope>
    <source>
        <strain evidence="4">G859</strain>
        <tissue evidence="4">Whole worm</tissue>
    </source>
</reference>
<dbReference type="SMART" id="SM00020">
    <property type="entry name" value="Tryp_SPc"/>
    <property type="match status" value="1"/>
</dbReference>
<evidence type="ECO:0000313" key="4">
    <source>
        <dbReference type="EMBL" id="KAK5969361.1"/>
    </source>
</evidence>
<dbReference type="SUPFAM" id="SSF50494">
    <property type="entry name" value="Trypsin-like serine proteases"/>
    <property type="match status" value="1"/>
</dbReference>
<dbReference type="InterPro" id="IPR018114">
    <property type="entry name" value="TRYPSIN_HIS"/>
</dbReference>
<dbReference type="InterPro" id="IPR051487">
    <property type="entry name" value="Ser/Thr_Proteases_Immune/Dev"/>
</dbReference>
<accession>A0AAN8IDN0</accession>
<dbReference type="Proteomes" id="UP001331761">
    <property type="component" value="Unassembled WGS sequence"/>
</dbReference>
<organism evidence="4 5">
    <name type="scientific">Trichostrongylus colubriformis</name>
    <name type="common">Black scour worm</name>
    <dbReference type="NCBI Taxonomy" id="6319"/>
    <lineage>
        <taxon>Eukaryota</taxon>
        <taxon>Metazoa</taxon>
        <taxon>Ecdysozoa</taxon>
        <taxon>Nematoda</taxon>
        <taxon>Chromadorea</taxon>
        <taxon>Rhabditida</taxon>
        <taxon>Rhabditina</taxon>
        <taxon>Rhabditomorpha</taxon>
        <taxon>Strongyloidea</taxon>
        <taxon>Trichostrongylidae</taxon>
        <taxon>Trichostrongylus</taxon>
    </lineage>
</organism>
<evidence type="ECO:0000259" key="3">
    <source>
        <dbReference type="PROSITE" id="PS50240"/>
    </source>
</evidence>
<evidence type="ECO:0000256" key="1">
    <source>
        <dbReference type="ARBA" id="ARBA00023157"/>
    </source>
</evidence>
<dbReference type="PROSITE" id="PS00134">
    <property type="entry name" value="TRYPSIN_HIS"/>
    <property type="match status" value="1"/>
</dbReference>
<keyword evidence="5" id="KW-1185">Reference proteome</keyword>
<dbReference type="GO" id="GO:0004252">
    <property type="term" value="F:serine-type endopeptidase activity"/>
    <property type="evidence" value="ECO:0007669"/>
    <property type="project" value="InterPro"/>
</dbReference>
<evidence type="ECO:0000256" key="2">
    <source>
        <dbReference type="ARBA" id="ARBA00024195"/>
    </source>
</evidence>
<dbReference type="PANTHER" id="PTHR24256">
    <property type="entry name" value="TRYPTASE-RELATED"/>
    <property type="match status" value="1"/>
</dbReference>
<comment type="similarity">
    <text evidence="2">Belongs to the peptidase S1 family. CLIP subfamily.</text>
</comment>
<gene>
    <name evidence="4" type="ORF">GCK32_007870</name>
</gene>
<evidence type="ECO:0000313" key="5">
    <source>
        <dbReference type="Proteomes" id="UP001331761"/>
    </source>
</evidence>
<keyword evidence="1" id="KW-1015">Disulfide bond</keyword>
<dbReference type="InterPro" id="IPR001314">
    <property type="entry name" value="Peptidase_S1A"/>
</dbReference>